<reference evidence="2" key="1">
    <citation type="submission" date="2025-08" db="UniProtKB">
        <authorList>
            <consortium name="Ensembl"/>
        </authorList>
    </citation>
    <scope>IDENTIFICATION</scope>
</reference>
<feature type="compositionally biased region" description="Basic and acidic residues" evidence="1">
    <location>
        <begin position="100"/>
        <end position="114"/>
    </location>
</feature>
<dbReference type="Ensembl" id="ENSSTUT00000024929.1">
    <property type="protein sequence ID" value="ENSSTUP00000023759.1"/>
    <property type="gene ID" value="ENSSTUG00000010340.1"/>
</dbReference>
<keyword evidence="3" id="KW-1185">Reference proteome</keyword>
<proteinExistence type="predicted"/>
<feature type="region of interest" description="Disordered" evidence="1">
    <location>
        <begin position="44"/>
        <end position="164"/>
    </location>
</feature>
<protein>
    <submittedName>
        <fullName evidence="2">Apoptosis antagonizing transcription factor</fullName>
    </submittedName>
</protein>
<dbReference type="GeneTree" id="ENSGT00390000000288"/>
<dbReference type="Proteomes" id="UP000472277">
    <property type="component" value="Chromosome 15"/>
</dbReference>
<dbReference type="PANTHER" id="PTHR15565:SF0">
    <property type="entry name" value="PROTEIN AATF"/>
    <property type="match status" value="1"/>
</dbReference>
<dbReference type="InterPro" id="IPR039223">
    <property type="entry name" value="AATF/Bfr2"/>
</dbReference>
<dbReference type="PANTHER" id="PTHR15565">
    <property type="entry name" value="AATF PROTEIN APOPTOSIS ANTAGONIZING TRANSCRIPTION FACTOR"/>
    <property type="match status" value="1"/>
</dbReference>
<dbReference type="GO" id="GO:0005730">
    <property type="term" value="C:nucleolus"/>
    <property type="evidence" value="ECO:0007669"/>
    <property type="project" value="TreeGrafter"/>
</dbReference>
<evidence type="ECO:0000313" key="2">
    <source>
        <dbReference type="Ensembl" id="ENSSTUP00000023759.1"/>
    </source>
</evidence>
<sequence length="434" mass="49172">MAGHKSQPLEDLLNPLPKFTDPGDDNDIHYFGLRKKAITLLEETDKRYLGKATSREDEDEDNDDENEEKAEDDNVDDADLEDGEAEDGEDDDDEEIESDTAEKKSLVSKRKETDITLPSETDLHKLTEGMDHFGESEEEDDDEESGDEDGENEEDEDEEMEDEADDLGALLEGQIKMQKALLTANKLPQPHTFPYPEGSPESPLELQDQLLHQNPDTRPIFLGKTWGAHRSALPLLHTPHPQTAHVVLFQNLSAMTGRPMRCQSVNIKVLFLTVLYLFSQGFVAFDRNILTQVEQVLMDKKSLLRHTQTRRSEYGVLGKLEATAPLPETTTAEGYRIEQLPKANTRLKDLDEEIFDDFYHKLLRVLIEHRTSAADPNDQVAMGRFHIHSKLVTIMAPIDLSSMNDDARRCCSLPFASEPILIPSTHWRQRTVDG</sequence>
<feature type="compositionally biased region" description="Acidic residues" evidence="1">
    <location>
        <begin position="136"/>
        <end position="164"/>
    </location>
</feature>
<evidence type="ECO:0000313" key="3">
    <source>
        <dbReference type="Proteomes" id="UP000472277"/>
    </source>
</evidence>
<accession>A0A673XHN2</accession>
<organism evidence="2 3">
    <name type="scientific">Salmo trutta</name>
    <name type="common">Brown trout</name>
    <dbReference type="NCBI Taxonomy" id="8032"/>
    <lineage>
        <taxon>Eukaryota</taxon>
        <taxon>Metazoa</taxon>
        <taxon>Chordata</taxon>
        <taxon>Craniata</taxon>
        <taxon>Vertebrata</taxon>
        <taxon>Euteleostomi</taxon>
        <taxon>Actinopterygii</taxon>
        <taxon>Neopterygii</taxon>
        <taxon>Teleostei</taxon>
        <taxon>Protacanthopterygii</taxon>
        <taxon>Salmoniformes</taxon>
        <taxon>Salmonidae</taxon>
        <taxon>Salmoninae</taxon>
        <taxon>Salmo</taxon>
    </lineage>
</organism>
<dbReference type="OMA" id="STHWRQR"/>
<reference evidence="2" key="2">
    <citation type="submission" date="2025-09" db="UniProtKB">
        <authorList>
            <consortium name="Ensembl"/>
        </authorList>
    </citation>
    <scope>IDENTIFICATION</scope>
</reference>
<dbReference type="InParanoid" id="A0A673XHN2"/>
<dbReference type="AlphaFoldDB" id="A0A673XHN2"/>
<dbReference type="GO" id="GO:0006357">
    <property type="term" value="P:regulation of transcription by RNA polymerase II"/>
    <property type="evidence" value="ECO:0007669"/>
    <property type="project" value="TreeGrafter"/>
</dbReference>
<feature type="compositionally biased region" description="Basic and acidic residues" evidence="1">
    <location>
        <begin position="121"/>
        <end position="135"/>
    </location>
</feature>
<feature type="compositionally biased region" description="Acidic residues" evidence="1">
    <location>
        <begin position="56"/>
        <end position="99"/>
    </location>
</feature>
<name>A0A673XHN2_SALTR</name>
<feature type="region of interest" description="Disordered" evidence="1">
    <location>
        <begin position="1"/>
        <end position="27"/>
    </location>
</feature>
<evidence type="ECO:0000256" key="1">
    <source>
        <dbReference type="SAM" id="MobiDB-lite"/>
    </source>
</evidence>